<feature type="signal peptide" evidence="1">
    <location>
        <begin position="1"/>
        <end position="23"/>
    </location>
</feature>
<keyword evidence="1" id="KW-0732">Signal</keyword>
<dbReference type="KEGG" id="ark:D6B99_12700"/>
<protein>
    <submittedName>
        <fullName evidence="2">Uncharacterized protein</fullName>
    </submittedName>
</protein>
<feature type="chain" id="PRO_5017415389" evidence="1">
    <location>
        <begin position="24"/>
        <end position="439"/>
    </location>
</feature>
<dbReference type="RefSeq" id="WP_119989068.1">
    <property type="nucleotide sequence ID" value="NZ_CP032489.1"/>
</dbReference>
<dbReference type="Proteomes" id="UP000266118">
    <property type="component" value="Chromosome"/>
</dbReference>
<reference evidence="2 3" key="1">
    <citation type="submission" date="2018-09" db="EMBL/GenBank/DDBJ databases">
        <title>Arachidicoccus sp. nov., a bacterium isolated from soil.</title>
        <authorList>
            <person name="Weon H.-Y."/>
            <person name="Kwon S.-W."/>
            <person name="Lee S.A."/>
        </authorList>
    </citation>
    <scope>NUCLEOTIDE SEQUENCE [LARGE SCALE GENOMIC DNA]</scope>
    <source>
        <strain evidence="2 3">KIS59-12</strain>
    </source>
</reference>
<evidence type="ECO:0000256" key="1">
    <source>
        <dbReference type="SAM" id="SignalP"/>
    </source>
</evidence>
<accession>A0A386HSX5</accession>
<dbReference type="AlphaFoldDB" id="A0A386HSX5"/>
<evidence type="ECO:0000313" key="2">
    <source>
        <dbReference type="EMBL" id="AYD48384.1"/>
    </source>
</evidence>
<dbReference type="EMBL" id="CP032489">
    <property type="protein sequence ID" value="AYD48384.1"/>
    <property type="molecule type" value="Genomic_DNA"/>
</dbReference>
<keyword evidence="3" id="KW-1185">Reference proteome</keyword>
<evidence type="ECO:0000313" key="3">
    <source>
        <dbReference type="Proteomes" id="UP000266118"/>
    </source>
</evidence>
<dbReference type="OrthoDB" id="525859at2"/>
<sequence length="439" mass="50859">MTIFQKIILNCSIIFFCISAAKAQDSLIQYDIKTIQSPFALQARRDAFKNYLLNKTIKDTFLGPLNQNTEYRFEDAWLSAIQFMIRNQYTDRGMEKMFELRYLIDQSGRETMLLALYALYPKMYQEKVLELLKQETNAKLFAMEALYCFRNDSSKDFIKDIFLQIRNKFANSETIPVLVELKKYLINYSKDINTGTPPLKELFNYQQLWKQKTIYSFQRWDRDFTGICIIQYADGSFAKDSSGKLLTFRQLARSGSGMPYFITNGNTPQGVYRIAGIGSSIDHLIGPTPNLQTVIPFQNDQVFYRNLPYDSNTNPLDNYKILLPPSWQSYLPIQESFFAGKIGRRYIIIHGSTLDPEFFKEKDFYPLTPTDGCLMAGERWDGTSGKLQESTQLNLVNTFLRTPGTMGLLVVVNIDNQQKDISAEEIQTLVKNYEDNRKR</sequence>
<organism evidence="2 3">
    <name type="scientific">Arachidicoccus soli</name>
    <dbReference type="NCBI Taxonomy" id="2341117"/>
    <lineage>
        <taxon>Bacteria</taxon>
        <taxon>Pseudomonadati</taxon>
        <taxon>Bacteroidota</taxon>
        <taxon>Chitinophagia</taxon>
        <taxon>Chitinophagales</taxon>
        <taxon>Chitinophagaceae</taxon>
        <taxon>Arachidicoccus</taxon>
    </lineage>
</organism>
<name>A0A386HSX5_9BACT</name>
<gene>
    <name evidence="2" type="ORF">D6B99_12700</name>
</gene>
<proteinExistence type="predicted"/>